<accession>A0ABV1TTH6</accession>
<name>A0ABV1TTH6_9ACTN</name>
<gene>
    <name evidence="3" type="ORF">ABT211_39460</name>
</gene>
<dbReference type="InterPro" id="IPR009003">
    <property type="entry name" value="Peptidase_S1_PA"/>
</dbReference>
<evidence type="ECO:0000313" key="3">
    <source>
        <dbReference type="EMBL" id="MER6273305.1"/>
    </source>
</evidence>
<dbReference type="InterPro" id="IPR050966">
    <property type="entry name" value="Glutamyl_endopeptidase"/>
</dbReference>
<dbReference type="PANTHER" id="PTHR15462">
    <property type="entry name" value="SERINE PROTEASE"/>
    <property type="match status" value="1"/>
</dbReference>
<dbReference type="Gene3D" id="2.40.10.10">
    <property type="entry name" value="Trypsin-like serine proteases"/>
    <property type="match status" value="2"/>
</dbReference>
<proteinExistence type="predicted"/>
<dbReference type="Pfam" id="PF13365">
    <property type="entry name" value="Trypsin_2"/>
    <property type="match status" value="1"/>
</dbReference>
<evidence type="ECO:0000256" key="2">
    <source>
        <dbReference type="SAM" id="SignalP"/>
    </source>
</evidence>
<dbReference type="SUPFAM" id="SSF50494">
    <property type="entry name" value="Trypsin-like serine proteases"/>
    <property type="match status" value="1"/>
</dbReference>
<protein>
    <submittedName>
        <fullName evidence="3">Trypsin-like peptidase domain-containing protein</fullName>
    </submittedName>
</protein>
<reference evidence="3 4" key="1">
    <citation type="submission" date="2024-06" db="EMBL/GenBank/DDBJ databases">
        <title>The Natural Products Discovery Center: Release of the First 8490 Sequenced Strains for Exploring Actinobacteria Biosynthetic Diversity.</title>
        <authorList>
            <person name="Kalkreuter E."/>
            <person name="Kautsar S.A."/>
            <person name="Yang D."/>
            <person name="Bader C.D."/>
            <person name="Teijaro C.N."/>
            <person name="Fluegel L."/>
            <person name="Davis C.M."/>
            <person name="Simpson J.R."/>
            <person name="Lauterbach L."/>
            <person name="Steele A.D."/>
            <person name="Gui C."/>
            <person name="Meng S."/>
            <person name="Li G."/>
            <person name="Viehrig K."/>
            <person name="Ye F."/>
            <person name="Su P."/>
            <person name="Kiefer A.F."/>
            <person name="Nichols A."/>
            <person name="Cepeda A.J."/>
            <person name="Yan W."/>
            <person name="Fan B."/>
            <person name="Jiang Y."/>
            <person name="Adhikari A."/>
            <person name="Zheng C.-J."/>
            <person name="Schuster L."/>
            <person name="Cowan T.M."/>
            <person name="Smanski M.J."/>
            <person name="Chevrette M.G."/>
            <person name="De Carvalho L.P.S."/>
            <person name="Shen B."/>
        </authorList>
    </citation>
    <scope>NUCLEOTIDE SEQUENCE [LARGE SCALE GENOMIC DNA]</scope>
    <source>
        <strain evidence="3 4">NPDC001694</strain>
    </source>
</reference>
<dbReference type="InterPro" id="IPR043504">
    <property type="entry name" value="Peptidase_S1_PA_chymotrypsin"/>
</dbReference>
<dbReference type="RefSeq" id="WP_351961580.1">
    <property type="nucleotide sequence ID" value="NZ_JBEOZM010000029.1"/>
</dbReference>
<keyword evidence="1 2" id="KW-0732">Signal</keyword>
<dbReference type="PROSITE" id="PS00134">
    <property type="entry name" value="TRYPSIN_HIS"/>
    <property type="match status" value="1"/>
</dbReference>
<comment type="caution">
    <text evidence="3">The sequence shown here is derived from an EMBL/GenBank/DDBJ whole genome shotgun (WGS) entry which is preliminary data.</text>
</comment>
<evidence type="ECO:0000313" key="4">
    <source>
        <dbReference type="Proteomes" id="UP001490365"/>
    </source>
</evidence>
<feature type="chain" id="PRO_5045178167" evidence="2">
    <location>
        <begin position="32"/>
        <end position="257"/>
    </location>
</feature>
<dbReference type="EMBL" id="JBEOZM010000029">
    <property type="protein sequence ID" value="MER6273305.1"/>
    <property type="molecule type" value="Genomic_DNA"/>
</dbReference>
<evidence type="ECO:0000256" key="1">
    <source>
        <dbReference type="ARBA" id="ARBA00022729"/>
    </source>
</evidence>
<dbReference type="Proteomes" id="UP001490365">
    <property type="component" value="Unassembled WGS sequence"/>
</dbReference>
<organism evidence="3 4">
    <name type="scientific">Streptomyces sp. 900105755</name>
    <dbReference type="NCBI Taxonomy" id="3154389"/>
    <lineage>
        <taxon>Bacteria</taxon>
        <taxon>Bacillati</taxon>
        <taxon>Actinomycetota</taxon>
        <taxon>Actinomycetes</taxon>
        <taxon>Kitasatosporales</taxon>
        <taxon>Streptomycetaceae</taxon>
        <taxon>Streptomyces</taxon>
    </lineage>
</organism>
<sequence>MKRTSRISAPLRRVALCAVVVLAATSASVAAADEAAGPFGVTAVVGASPASARVGALFGADKAGNLSGNHFCTASVVHSRQRDLIVTAAHCVDGVGESTGLVFVPGYRDGQAPYGVWRLGKRYLPDGWAHGQSEDSDVAFAVVAERDGKRVEDVTGSNRFAAGVATGATAVTVTGYPDSREVPVSCTNKPVPRSVTQQRIDCPEFTGGTSGSPWVNGDHEVVGILGGHEQGGSTPDVSYSVVLGREAAELYKDATGD</sequence>
<keyword evidence="4" id="KW-1185">Reference proteome</keyword>
<feature type="signal peptide" evidence="2">
    <location>
        <begin position="1"/>
        <end position="31"/>
    </location>
</feature>
<dbReference type="InterPro" id="IPR018114">
    <property type="entry name" value="TRYPSIN_HIS"/>
</dbReference>